<reference evidence="7 8" key="1">
    <citation type="submission" date="2024-02" db="EMBL/GenBank/DDBJ databases">
        <title>Bacterial strain from lacustrine sediment.</title>
        <authorList>
            <person name="Petit C."/>
            <person name="Fadhlaoui K."/>
        </authorList>
    </citation>
    <scope>NUCLEOTIDE SEQUENCE [LARGE SCALE GENOMIC DNA]</scope>
    <source>
        <strain evidence="7 8">IPX-CK</strain>
    </source>
</reference>
<dbReference type="PRINTS" id="PR00181">
    <property type="entry name" value="MALTOSEBP"/>
</dbReference>
<name>A0ABZ3F049_9FIRM</name>
<keyword evidence="8" id="KW-1185">Reference proteome</keyword>
<evidence type="ECO:0000256" key="4">
    <source>
        <dbReference type="ARBA" id="ARBA00022729"/>
    </source>
</evidence>
<keyword evidence="5" id="KW-1003">Cell membrane</keyword>
<evidence type="ECO:0000313" key="8">
    <source>
        <dbReference type="Proteomes" id="UP001451571"/>
    </source>
</evidence>
<protein>
    <recommendedName>
        <fullName evidence="5">Maltodextrin-binding protein</fullName>
    </recommendedName>
</protein>
<dbReference type="PROSITE" id="PS51257">
    <property type="entry name" value="PROKAR_LIPOPROTEIN"/>
    <property type="match status" value="1"/>
</dbReference>
<comment type="similarity">
    <text evidence="1 5">Belongs to the bacterial solute-binding protein 1 family.</text>
</comment>
<proteinExistence type="inferred from homology"/>
<dbReference type="EMBL" id="CP146256">
    <property type="protein sequence ID" value="XAH74937.1"/>
    <property type="molecule type" value="Genomic_DNA"/>
</dbReference>
<feature type="chain" id="PRO_5044959442" description="Maltodextrin-binding protein" evidence="5">
    <location>
        <begin position="21"/>
        <end position="429"/>
    </location>
</feature>
<dbReference type="InterPro" id="IPR006059">
    <property type="entry name" value="SBP"/>
</dbReference>
<feature type="compositionally biased region" description="Polar residues" evidence="6">
    <location>
        <begin position="43"/>
        <end position="52"/>
    </location>
</feature>
<evidence type="ECO:0000256" key="3">
    <source>
        <dbReference type="ARBA" id="ARBA00022597"/>
    </source>
</evidence>
<organism evidence="7 8">
    <name type="scientific">Kineothrix sedimenti</name>
    <dbReference type="NCBI Taxonomy" id="3123317"/>
    <lineage>
        <taxon>Bacteria</taxon>
        <taxon>Bacillati</taxon>
        <taxon>Bacillota</taxon>
        <taxon>Clostridia</taxon>
        <taxon>Lachnospirales</taxon>
        <taxon>Lachnospiraceae</taxon>
        <taxon>Kineothrix</taxon>
    </lineage>
</organism>
<accession>A0ABZ3F049</accession>
<feature type="region of interest" description="Disordered" evidence="6">
    <location>
        <begin position="32"/>
        <end position="52"/>
    </location>
</feature>
<dbReference type="RefSeq" id="WP_342758515.1">
    <property type="nucleotide sequence ID" value="NZ_CP146256.1"/>
</dbReference>
<keyword evidence="5" id="KW-0472">Membrane</keyword>
<gene>
    <name evidence="7" type="ORF">V6984_03980</name>
</gene>
<keyword evidence="3 5" id="KW-0762">Sugar transport</keyword>
<dbReference type="Pfam" id="PF13416">
    <property type="entry name" value="SBP_bac_8"/>
    <property type="match status" value="1"/>
</dbReference>
<evidence type="ECO:0000256" key="1">
    <source>
        <dbReference type="ARBA" id="ARBA00008520"/>
    </source>
</evidence>
<dbReference type="InterPro" id="IPR006060">
    <property type="entry name" value="Maltose/Cyclodextrin-bd"/>
</dbReference>
<evidence type="ECO:0000313" key="7">
    <source>
        <dbReference type="EMBL" id="XAH74937.1"/>
    </source>
</evidence>
<evidence type="ECO:0000256" key="6">
    <source>
        <dbReference type="SAM" id="MobiDB-lite"/>
    </source>
</evidence>
<keyword evidence="2 5" id="KW-0813">Transport</keyword>
<dbReference type="SUPFAM" id="SSF53850">
    <property type="entry name" value="Periplasmic binding protein-like II"/>
    <property type="match status" value="1"/>
</dbReference>
<keyword evidence="4 5" id="KW-0732">Signal</keyword>
<evidence type="ECO:0000256" key="5">
    <source>
        <dbReference type="RuleBase" id="RU365005"/>
    </source>
</evidence>
<comment type="subcellular location">
    <subcellularLocation>
        <location evidence="5">Cell membrane</location>
        <topology evidence="5">Lipid-anchor</topology>
    </subcellularLocation>
</comment>
<dbReference type="Gene3D" id="3.40.190.10">
    <property type="entry name" value="Periplasmic binding protein-like II"/>
    <property type="match status" value="2"/>
</dbReference>
<evidence type="ECO:0000256" key="2">
    <source>
        <dbReference type="ARBA" id="ARBA00022448"/>
    </source>
</evidence>
<dbReference type="PANTHER" id="PTHR30061:SF50">
    <property type="entry name" value="MALTOSE_MALTODEXTRIN-BINDING PERIPLASMIC PROTEIN"/>
    <property type="match status" value="1"/>
</dbReference>
<dbReference type="Proteomes" id="UP001451571">
    <property type="component" value="Chromosome"/>
</dbReference>
<keyword evidence="5" id="KW-0449">Lipoprotein</keyword>
<feature type="signal peptide" evidence="5">
    <location>
        <begin position="1"/>
        <end position="20"/>
    </location>
</feature>
<sequence>MKKKISLMLCGLLAAGALFGCGNSAQTSSAAVDNEATKEEESTQGVETSNSGEPVEIRIWHDNDEAIMKTIETRVNDMLADKLITVSFEKKSGITDQLKLYGNDAVNGPDMYFFAHDPLGTFVEMGVLAPIKDITDEDLTKDLLPMSVEAGTYKGEQYFMPVYFETLLFLYNKELWNGEVPDSTEELYEYMSANTDAAAGTYALVNQHSGAYNVAPFINGFGGCIIDKDGNPGLNKQETKDAIEYNKKFAALQADGDYNTVTTLFNEKKAAAIIGGPWLISGIKDAGIDLGIKALSDFTLPNGKTLAPYSGVQGISVLKYAAEGKKEAVAEVLKAISAPEVGIDLANISNCAPVNITAYENEDVAGNEMIMAMKATAEMAQPMPNIPQMNAMWAPTEGLLTAVNKSGEDVNEAAEEYQKQAETAIADMQ</sequence>
<dbReference type="PANTHER" id="PTHR30061">
    <property type="entry name" value="MALTOSE-BINDING PERIPLASMIC PROTEIN"/>
    <property type="match status" value="1"/>
</dbReference>